<dbReference type="InParanoid" id="F4R606"/>
<dbReference type="Proteomes" id="UP000001072">
    <property type="component" value="Unassembled WGS sequence"/>
</dbReference>
<evidence type="ECO:0000313" key="2">
    <source>
        <dbReference type="EMBL" id="EGG12165.1"/>
    </source>
</evidence>
<feature type="compositionally biased region" description="Polar residues" evidence="1">
    <location>
        <begin position="59"/>
        <end position="68"/>
    </location>
</feature>
<feature type="compositionally biased region" description="Polar residues" evidence="1">
    <location>
        <begin position="81"/>
        <end position="92"/>
    </location>
</feature>
<dbReference type="AlphaFoldDB" id="F4R606"/>
<evidence type="ECO:0000313" key="3">
    <source>
        <dbReference type="Proteomes" id="UP000001072"/>
    </source>
</evidence>
<dbReference type="RefSeq" id="XP_007404540.1">
    <property type="nucleotide sequence ID" value="XM_007404478.1"/>
</dbReference>
<proteinExistence type="predicted"/>
<dbReference type="KEGG" id="mlr:MELLADRAFT_102102"/>
<dbReference type="GeneID" id="18921568"/>
<keyword evidence="3" id="KW-1185">Reference proteome</keyword>
<feature type="compositionally biased region" description="Acidic residues" evidence="1">
    <location>
        <begin position="281"/>
        <end position="292"/>
    </location>
</feature>
<dbReference type="STRING" id="747676.F4R606"/>
<accession>F4R606</accession>
<evidence type="ECO:0000256" key="1">
    <source>
        <dbReference type="SAM" id="MobiDB-lite"/>
    </source>
</evidence>
<reference evidence="3" key="1">
    <citation type="journal article" date="2011" name="Proc. Natl. Acad. Sci. U.S.A.">
        <title>Obligate biotrophy features unraveled by the genomic analysis of rust fungi.</title>
        <authorList>
            <person name="Duplessis S."/>
            <person name="Cuomo C.A."/>
            <person name="Lin Y.-C."/>
            <person name="Aerts A."/>
            <person name="Tisserant E."/>
            <person name="Veneault-Fourrey C."/>
            <person name="Joly D.L."/>
            <person name="Hacquard S."/>
            <person name="Amselem J."/>
            <person name="Cantarel B.L."/>
            <person name="Chiu R."/>
            <person name="Coutinho P.M."/>
            <person name="Feau N."/>
            <person name="Field M."/>
            <person name="Frey P."/>
            <person name="Gelhaye E."/>
            <person name="Goldberg J."/>
            <person name="Grabherr M.G."/>
            <person name="Kodira C.D."/>
            <person name="Kohler A."/>
            <person name="Kuees U."/>
            <person name="Lindquist E.A."/>
            <person name="Lucas S.M."/>
            <person name="Mago R."/>
            <person name="Mauceli E."/>
            <person name="Morin E."/>
            <person name="Murat C."/>
            <person name="Pangilinan J.L."/>
            <person name="Park R."/>
            <person name="Pearson M."/>
            <person name="Quesneville H."/>
            <person name="Rouhier N."/>
            <person name="Sakthikumar S."/>
            <person name="Salamov A.A."/>
            <person name="Schmutz J."/>
            <person name="Selles B."/>
            <person name="Shapiro H."/>
            <person name="Tanguay P."/>
            <person name="Tuskan G.A."/>
            <person name="Henrissat B."/>
            <person name="Van de Peer Y."/>
            <person name="Rouze P."/>
            <person name="Ellis J.G."/>
            <person name="Dodds P.N."/>
            <person name="Schein J.E."/>
            <person name="Zhong S."/>
            <person name="Hamelin R.C."/>
            <person name="Grigoriev I.V."/>
            <person name="Szabo L.J."/>
            <person name="Martin F."/>
        </authorList>
    </citation>
    <scope>NUCLEOTIDE SEQUENCE [LARGE SCALE GENOMIC DNA]</scope>
    <source>
        <strain evidence="3">98AG31 / pathotype 3-4-7</strain>
    </source>
</reference>
<organism evidence="3">
    <name type="scientific">Melampsora larici-populina (strain 98AG31 / pathotype 3-4-7)</name>
    <name type="common">Poplar leaf rust fungus</name>
    <dbReference type="NCBI Taxonomy" id="747676"/>
    <lineage>
        <taxon>Eukaryota</taxon>
        <taxon>Fungi</taxon>
        <taxon>Dikarya</taxon>
        <taxon>Basidiomycota</taxon>
        <taxon>Pucciniomycotina</taxon>
        <taxon>Pucciniomycetes</taxon>
        <taxon>Pucciniales</taxon>
        <taxon>Melampsoraceae</taxon>
        <taxon>Melampsora</taxon>
    </lineage>
</organism>
<feature type="region of interest" description="Disordered" evidence="1">
    <location>
        <begin position="59"/>
        <end position="136"/>
    </location>
</feature>
<sequence>MPPRGAYRLAVCRCDTYGCGQRQYIDPNGQNQKGNRVNHCTFKAHQLSDQLRDLSMTSENLSSATQGHIPTEASPAHASRPDSQIPNSSRSTRQFEDPANNFSRGTRSQRRHGPETSHRAPSESFRTEAGPSNRPFQGYPADTRHHDIFDTSSNLEDKVSNTDPVMLFPLLFTASLAVFSNLSVIATTWALKTQRHYVKLIKESGSTTTQAHSKLMYTQQKDVDEIPSNIHTVFSKLNLDPCITILNTCPSYDEVDEPEPRPTTVPELQDLLRDMAAGDFEEPQDNFSESDDPSTSTHPSAPRPRLEDLACSTDNSFMDPDFESQGWEGQLEITFLKTFCRAGNLSSLLRDGRLPEAVNPYRSQLLSIIEPEPFVAQTIPQPDPRSLIEDELFQQLVHRLNIRKFNHRNWIPSTRWCLMSEEDASEYSPVVSTATFVPRIKREGVIYSTLSDNPDNSVVQTRSVQDNTVSFGSYHKTKPVSNPGKAGYAGLLTSRY</sequence>
<gene>
    <name evidence="2" type="ORF">MELLADRAFT_102102</name>
</gene>
<feature type="region of interest" description="Disordered" evidence="1">
    <location>
        <begin position="281"/>
        <end position="308"/>
    </location>
</feature>
<dbReference type="OrthoDB" id="3253623at2759"/>
<dbReference type="VEuPathDB" id="FungiDB:MELLADRAFT_102102"/>
<dbReference type="EMBL" id="GL883091">
    <property type="protein sequence ID" value="EGG12165.1"/>
    <property type="molecule type" value="Genomic_DNA"/>
</dbReference>
<name>F4R606_MELLP</name>
<protein>
    <submittedName>
        <fullName evidence="2">Uncharacterized protein</fullName>
    </submittedName>
</protein>
<feature type="compositionally biased region" description="Basic and acidic residues" evidence="1">
    <location>
        <begin position="112"/>
        <end position="121"/>
    </location>
</feature>
<dbReference type="HOGENOM" id="CLU_490965_0_0_1"/>